<dbReference type="CDD" id="cd00167">
    <property type="entry name" value="SANT"/>
    <property type="match status" value="3"/>
</dbReference>
<evidence type="ECO:0000256" key="4">
    <source>
        <dbReference type="ARBA" id="ARBA00023242"/>
    </source>
</evidence>
<dbReference type="InterPro" id="IPR009057">
    <property type="entry name" value="Homeodomain-like_sf"/>
</dbReference>
<dbReference type="GO" id="GO:0019185">
    <property type="term" value="C:snRNA-activating protein complex"/>
    <property type="evidence" value="ECO:0007669"/>
    <property type="project" value="TreeGrafter"/>
</dbReference>
<dbReference type="Pfam" id="PF00249">
    <property type="entry name" value="Myb_DNA-binding"/>
    <property type="match status" value="3"/>
</dbReference>
<gene>
    <name evidence="7" type="ORF">MKK02DRAFT_14556</name>
</gene>
<dbReference type="GO" id="GO:0001006">
    <property type="term" value="F:RNA polymerase III type 3 promoter sequence-specific DNA binding"/>
    <property type="evidence" value="ECO:0007669"/>
    <property type="project" value="TreeGrafter"/>
</dbReference>
<evidence type="ECO:0000313" key="7">
    <source>
        <dbReference type="EMBL" id="KAI9632890.1"/>
    </source>
</evidence>
<dbReference type="PROSITE" id="PS50090">
    <property type="entry name" value="MYB_LIKE"/>
    <property type="match status" value="3"/>
</dbReference>
<dbReference type="RefSeq" id="XP_052942667.1">
    <property type="nucleotide sequence ID" value="XM_053085544.1"/>
</dbReference>
<reference evidence="7" key="1">
    <citation type="journal article" date="2022" name="G3 (Bethesda)">
        <title>High quality genome of the basidiomycete yeast Dioszegia hungarica PDD-24b-2 isolated from cloud water.</title>
        <authorList>
            <person name="Jarrige D."/>
            <person name="Haridas S."/>
            <person name="Bleykasten-Grosshans C."/>
            <person name="Joly M."/>
            <person name="Nadalig T."/>
            <person name="Sancelme M."/>
            <person name="Vuilleumier S."/>
            <person name="Grigoriev I.V."/>
            <person name="Amato P."/>
            <person name="Bringel F."/>
        </authorList>
    </citation>
    <scope>NUCLEOTIDE SEQUENCE</scope>
    <source>
        <strain evidence="7">PDD-24b-2</strain>
    </source>
</reference>
<feature type="domain" description="Myb-like" evidence="5">
    <location>
        <begin position="56"/>
        <end position="106"/>
    </location>
</feature>
<keyword evidence="2 7" id="KW-0238">DNA-binding</keyword>
<dbReference type="InterPro" id="IPR051575">
    <property type="entry name" value="Myb-like_DNA-bd"/>
</dbReference>
<keyword evidence="7" id="KW-0371">Homeobox</keyword>
<dbReference type="PANTHER" id="PTHR46621">
    <property type="entry name" value="SNRNA-ACTIVATING PROTEIN COMPLEX SUBUNIT 4"/>
    <property type="match status" value="1"/>
</dbReference>
<dbReference type="SMART" id="SM00717">
    <property type="entry name" value="SANT"/>
    <property type="match status" value="3"/>
</dbReference>
<evidence type="ECO:0000256" key="1">
    <source>
        <dbReference type="ARBA" id="ARBA00023015"/>
    </source>
</evidence>
<feature type="domain" description="HTH myb-type" evidence="6">
    <location>
        <begin position="1"/>
        <end position="51"/>
    </location>
</feature>
<feature type="domain" description="Myb-like" evidence="5">
    <location>
        <begin position="115"/>
        <end position="157"/>
    </location>
</feature>
<keyword evidence="3" id="KW-0804">Transcription</keyword>
<dbReference type="PROSITE" id="PS51294">
    <property type="entry name" value="HTH_MYB"/>
    <property type="match status" value="3"/>
</dbReference>
<sequence length="157" mass="18201">RLWTAAEDDALKEAIRLYGSRTGAGSAWSAISRHVSIHGGRTNKKDCRKRWFYTLDPGLKKGRWTQDEDEALRKAFLEVGAQWKEMALRVPGRTDEQVAKRWRDVLSPDLVLDAPWTPEEDALLLRLFKEHGPKWTKISHSFATRNGIAVRNRFRRF</sequence>
<feature type="domain" description="Myb-like" evidence="5">
    <location>
        <begin position="1"/>
        <end position="55"/>
    </location>
</feature>
<evidence type="ECO:0000256" key="2">
    <source>
        <dbReference type="ARBA" id="ARBA00023125"/>
    </source>
</evidence>
<feature type="non-terminal residue" evidence="7">
    <location>
        <position position="1"/>
    </location>
</feature>
<dbReference type="GO" id="GO:0000978">
    <property type="term" value="F:RNA polymerase II cis-regulatory region sequence-specific DNA binding"/>
    <property type="evidence" value="ECO:0007669"/>
    <property type="project" value="TreeGrafter"/>
</dbReference>
<evidence type="ECO:0000256" key="3">
    <source>
        <dbReference type="ARBA" id="ARBA00023163"/>
    </source>
</evidence>
<keyword evidence="8" id="KW-1185">Reference proteome</keyword>
<comment type="caution">
    <text evidence="7">The sequence shown here is derived from an EMBL/GenBank/DDBJ whole genome shotgun (WGS) entry which is preliminary data.</text>
</comment>
<dbReference type="EMBL" id="JAKWFO010000014">
    <property type="protein sequence ID" value="KAI9632890.1"/>
    <property type="molecule type" value="Genomic_DNA"/>
</dbReference>
<dbReference type="GO" id="GO:0042796">
    <property type="term" value="P:snRNA transcription by RNA polymerase III"/>
    <property type="evidence" value="ECO:0007669"/>
    <property type="project" value="TreeGrafter"/>
</dbReference>
<dbReference type="GeneID" id="77724745"/>
<dbReference type="PANTHER" id="PTHR46621:SF1">
    <property type="entry name" value="SNRNA-ACTIVATING PROTEIN COMPLEX SUBUNIT 4"/>
    <property type="match status" value="1"/>
</dbReference>
<keyword evidence="4" id="KW-0539">Nucleus</keyword>
<dbReference type="AlphaFoldDB" id="A0AA38H2I3"/>
<feature type="domain" description="HTH myb-type" evidence="6">
    <location>
        <begin position="115"/>
        <end position="157"/>
    </location>
</feature>
<accession>A0AA38H2I3</accession>
<proteinExistence type="predicted"/>
<dbReference type="Proteomes" id="UP001164286">
    <property type="component" value="Unassembled WGS sequence"/>
</dbReference>
<evidence type="ECO:0000313" key="8">
    <source>
        <dbReference type="Proteomes" id="UP001164286"/>
    </source>
</evidence>
<dbReference type="InterPro" id="IPR017930">
    <property type="entry name" value="Myb_dom"/>
</dbReference>
<dbReference type="GO" id="GO:0042795">
    <property type="term" value="P:snRNA transcription by RNA polymerase II"/>
    <property type="evidence" value="ECO:0007669"/>
    <property type="project" value="TreeGrafter"/>
</dbReference>
<keyword evidence="1" id="KW-0805">Transcription regulation</keyword>
<feature type="domain" description="HTH myb-type" evidence="6">
    <location>
        <begin position="56"/>
        <end position="110"/>
    </location>
</feature>
<dbReference type="InterPro" id="IPR001005">
    <property type="entry name" value="SANT/Myb"/>
</dbReference>
<feature type="non-terminal residue" evidence="7">
    <location>
        <position position="157"/>
    </location>
</feature>
<evidence type="ECO:0000259" key="5">
    <source>
        <dbReference type="PROSITE" id="PS50090"/>
    </source>
</evidence>
<dbReference type="Gene3D" id="1.10.10.60">
    <property type="entry name" value="Homeodomain-like"/>
    <property type="match status" value="3"/>
</dbReference>
<evidence type="ECO:0000259" key="6">
    <source>
        <dbReference type="PROSITE" id="PS51294"/>
    </source>
</evidence>
<protein>
    <submittedName>
        <fullName evidence="7">Homeodomain-like protein</fullName>
    </submittedName>
</protein>
<name>A0AA38H2I3_9TREE</name>
<organism evidence="7 8">
    <name type="scientific">Dioszegia hungarica</name>
    <dbReference type="NCBI Taxonomy" id="4972"/>
    <lineage>
        <taxon>Eukaryota</taxon>
        <taxon>Fungi</taxon>
        <taxon>Dikarya</taxon>
        <taxon>Basidiomycota</taxon>
        <taxon>Agaricomycotina</taxon>
        <taxon>Tremellomycetes</taxon>
        <taxon>Tremellales</taxon>
        <taxon>Bulleribasidiaceae</taxon>
        <taxon>Dioszegia</taxon>
    </lineage>
</organism>
<dbReference type="SUPFAM" id="SSF46689">
    <property type="entry name" value="Homeodomain-like"/>
    <property type="match status" value="2"/>
</dbReference>